<evidence type="ECO:0000313" key="5">
    <source>
        <dbReference type="EMBL" id="ALH95211.1"/>
    </source>
</evidence>
<keyword evidence="6" id="KW-1185">Reference proteome</keyword>
<dbReference type="STRING" id="1324350.AOY20_06480"/>
<evidence type="ECO:0000313" key="6">
    <source>
        <dbReference type="Proteomes" id="UP000064939"/>
    </source>
</evidence>
<dbReference type="InterPro" id="IPR029044">
    <property type="entry name" value="Nucleotide-diphossugar_trans"/>
</dbReference>
<gene>
    <name evidence="5" type="ORF">AOY20_06480</name>
</gene>
<evidence type="ECO:0000256" key="1">
    <source>
        <dbReference type="ARBA" id="ARBA00022676"/>
    </source>
</evidence>
<evidence type="ECO:0000256" key="2">
    <source>
        <dbReference type="ARBA" id="ARBA00022679"/>
    </source>
</evidence>
<dbReference type="CDD" id="cd00761">
    <property type="entry name" value="Glyco_tranf_GTA_type"/>
    <property type="match status" value="1"/>
</dbReference>
<keyword evidence="2" id="KW-0808">Transferase</keyword>
<evidence type="ECO:0000259" key="4">
    <source>
        <dbReference type="Pfam" id="PF00535"/>
    </source>
</evidence>
<reference evidence="5 6" key="1">
    <citation type="journal article" date="2015" name="Int. J. Syst. Evol. Microbiol.">
        <title>Acinetobacter equi sp. nov. isolated from horse faeces.</title>
        <authorList>
            <person name="Poppel M.T."/>
            <person name="Skiebe E."/>
            <person name="Laue M."/>
            <person name="Bergmann H."/>
            <person name="Ebersberger I."/>
            <person name="Garn T."/>
            <person name="Fruth A."/>
            <person name="Baumgardt S."/>
            <person name="Busse H.J."/>
            <person name="Wilharm G."/>
        </authorList>
    </citation>
    <scope>NUCLEOTIDE SEQUENCE [LARGE SCALE GENOMIC DNA]</scope>
    <source>
        <strain evidence="5 6">114</strain>
    </source>
</reference>
<keyword evidence="1" id="KW-0328">Glycosyltransferase</keyword>
<dbReference type="RefSeq" id="WP_054581105.1">
    <property type="nucleotide sequence ID" value="NZ_CP012808.1"/>
</dbReference>
<dbReference type="InterPro" id="IPR001173">
    <property type="entry name" value="Glyco_trans_2-like"/>
</dbReference>
<sequence length="325" mass="38293">MINLSIIIPIYNAENYLMDCLNSIKNQINQNIEVILINDGSTDKSLEILDIFFKTLTPEEINNFTLINKKNSGVSHTRNKGIKISKGDYITFIDSDDFISPEYIKKIFHAIYKNPDLIQINAYCIFENSPSKNYILNTHNLNGLHTLNNELKGLIFNENSWFSWIRIFKRELFNNILFPEKISHFEDAYIIAEIINNSKYIYMISDCLYNYRIINSSATRTKDFKTKEKLLLSSEKIIEKLIILYSKNIIFGIPLIHFFNIYINETKKYKQDLKKENWGKFSARIDNLKIPPKIIKNNNERFLVYFLKFGLFGHYLAKKLSKFIK</sequence>
<dbReference type="SUPFAM" id="SSF53448">
    <property type="entry name" value="Nucleotide-diphospho-sugar transferases"/>
    <property type="match status" value="1"/>
</dbReference>
<dbReference type="AlphaFoldDB" id="A0A0N7GXN5"/>
<evidence type="ECO:0000256" key="3">
    <source>
        <dbReference type="SAM" id="Phobius"/>
    </source>
</evidence>
<organism evidence="5 6">
    <name type="scientific">Acinetobacter equi</name>
    <dbReference type="NCBI Taxonomy" id="1324350"/>
    <lineage>
        <taxon>Bacteria</taxon>
        <taxon>Pseudomonadati</taxon>
        <taxon>Pseudomonadota</taxon>
        <taxon>Gammaproteobacteria</taxon>
        <taxon>Moraxellales</taxon>
        <taxon>Moraxellaceae</taxon>
        <taxon>Acinetobacter</taxon>
    </lineage>
</organism>
<dbReference type="PANTHER" id="PTHR22916:SF51">
    <property type="entry name" value="GLYCOSYLTRANSFERASE EPSH-RELATED"/>
    <property type="match status" value="1"/>
</dbReference>
<feature type="domain" description="Glycosyltransferase 2-like" evidence="4">
    <location>
        <begin position="5"/>
        <end position="160"/>
    </location>
</feature>
<dbReference type="PANTHER" id="PTHR22916">
    <property type="entry name" value="GLYCOSYLTRANSFERASE"/>
    <property type="match status" value="1"/>
</dbReference>
<dbReference type="OrthoDB" id="6813549at2"/>
<dbReference type="GO" id="GO:0016758">
    <property type="term" value="F:hexosyltransferase activity"/>
    <property type="evidence" value="ECO:0007669"/>
    <property type="project" value="UniProtKB-ARBA"/>
</dbReference>
<feature type="transmembrane region" description="Helical" evidence="3">
    <location>
        <begin position="242"/>
        <end position="263"/>
    </location>
</feature>
<dbReference type="KEGG" id="aei:AOY20_06480"/>
<dbReference type="Gene3D" id="3.90.550.10">
    <property type="entry name" value="Spore Coat Polysaccharide Biosynthesis Protein SpsA, Chain A"/>
    <property type="match status" value="1"/>
</dbReference>
<keyword evidence="3" id="KW-0472">Membrane</keyword>
<dbReference type="EMBL" id="CP012808">
    <property type="protein sequence ID" value="ALH95211.1"/>
    <property type="molecule type" value="Genomic_DNA"/>
</dbReference>
<proteinExistence type="predicted"/>
<keyword evidence="3" id="KW-1133">Transmembrane helix</keyword>
<protein>
    <recommendedName>
        <fullName evidence="4">Glycosyltransferase 2-like domain-containing protein</fullName>
    </recommendedName>
</protein>
<dbReference type="Proteomes" id="UP000064939">
    <property type="component" value="Chromosome"/>
</dbReference>
<name>A0A0N7GXN5_9GAMM</name>
<keyword evidence="3" id="KW-0812">Transmembrane</keyword>
<dbReference type="Pfam" id="PF00535">
    <property type="entry name" value="Glycos_transf_2"/>
    <property type="match status" value="1"/>
</dbReference>
<accession>A0A0N7GXN5</accession>